<dbReference type="FunFam" id="1.25.40.10:FF:000036">
    <property type="entry name" value="interferon-induced protein with tetratricopeptide repeats 5"/>
    <property type="match status" value="1"/>
</dbReference>
<dbReference type="AlphaFoldDB" id="A0AAV6FXB7"/>
<evidence type="ECO:0000313" key="7">
    <source>
        <dbReference type="Proteomes" id="UP000823561"/>
    </source>
</evidence>
<proteinExistence type="inferred from homology"/>
<dbReference type="PANTHER" id="PTHR10271">
    <property type="entry name" value="INTERFERON-INDUCED PROTEIN WITH TETRATRICOPEPTIDE REPEATS"/>
    <property type="match status" value="1"/>
</dbReference>
<accession>A0AAV6FXB7</accession>
<keyword evidence="1" id="KW-0399">Innate immunity</keyword>
<evidence type="ECO:0000256" key="2">
    <source>
        <dbReference type="ARBA" id="ARBA00022737"/>
    </source>
</evidence>
<dbReference type="InterPro" id="IPR011990">
    <property type="entry name" value="TPR-like_helical_dom_sf"/>
</dbReference>
<keyword evidence="3" id="KW-0802">TPR repeat</keyword>
<organism evidence="6 7">
    <name type="scientific">Alosa alosa</name>
    <name type="common">allis shad</name>
    <dbReference type="NCBI Taxonomy" id="278164"/>
    <lineage>
        <taxon>Eukaryota</taxon>
        <taxon>Metazoa</taxon>
        <taxon>Chordata</taxon>
        <taxon>Craniata</taxon>
        <taxon>Vertebrata</taxon>
        <taxon>Euteleostomi</taxon>
        <taxon>Actinopterygii</taxon>
        <taxon>Neopterygii</taxon>
        <taxon>Teleostei</taxon>
        <taxon>Clupei</taxon>
        <taxon>Clupeiformes</taxon>
        <taxon>Clupeoidei</taxon>
        <taxon>Clupeidae</taxon>
        <taxon>Alosa</taxon>
    </lineage>
</organism>
<reference evidence="6" key="1">
    <citation type="submission" date="2020-10" db="EMBL/GenBank/DDBJ databases">
        <title>Chromosome-scale genome assembly of the Allis shad, Alosa alosa.</title>
        <authorList>
            <person name="Margot Z."/>
            <person name="Christophe K."/>
            <person name="Cabau C."/>
            <person name="Louis A."/>
            <person name="Berthelot C."/>
            <person name="Parey E."/>
            <person name="Roest Crollius H."/>
            <person name="Montfort J."/>
            <person name="Robinson-Rechavi M."/>
            <person name="Bucao C."/>
            <person name="Bouchez O."/>
            <person name="Gislard M."/>
            <person name="Lluch J."/>
            <person name="Milhes M."/>
            <person name="Lampietro C."/>
            <person name="Lopez Roques C."/>
            <person name="Donnadieu C."/>
            <person name="Braasch I."/>
            <person name="Desvignes T."/>
            <person name="Postlethwait J."/>
            <person name="Bobe J."/>
            <person name="Guiguen Y."/>
        </authorList>
    </citation>
    <scope>NUCLEOTIDE SEQUENCE</scope>
    <source>
        <strain evidence="6">M-15738</strain>
        <tissue evidence="6">Blood</tissue>
    </source>
</reference>
<evidence type="ECO:0000256" key="5">
    <source>
        <dbReference type="ARBA" id="ARBA00038336"/>
    </source>
</evidence>
<dbReference type="Gene3D" id="1.25.40.10">
    <property type="entry name" value="Tetratricopeptide repeat domain"/>
    <property type="match status" value="2"/>
</dbReference>
<comment type="caution">
    <text evidence="6">The sequence shown here is derived from an EMBL/GenBank/DDBJ whole genome shotgun (WGS) entry which is preliminary data.</text>
</comment>
<keyword evidence="7" id="KW-1185">Reference proteome</keyword>
<dbReference type="PANTHER" id="PTHR10271:SF14">
    <property type="entry name" value="INTERFERON-INDUCED PROTEIN WITH TETRATRICOPEPTIDE REPEATS-RELATED"/>
    <property type="match status" value="1"/>
</dbReference>
<keyword evidence="2" id="KW-0677">Repeat</keyword>
<dbReference type="GO" id="GO:0045087">
    <property type="term" value="P:innate immune response"/>
    <property type="evidence" value="ECO:0007669"/>
    <property type="project" value="UniProtKB-KW"/>
</dbReference>
<comment type="similarity">
    <text evidence="5">Belongs to the IFIT family.</text>
</comment>
<dbReference type="EMBL" id="JADWDJ010000018">
    <property type="protein sequence ID" value="KAG5266432.1"/>
    <property type="molecule type" value="Genomic_DNA"/>
</dbReference>
<dbReference type="SUPFAM" id="SSF48452">
    <property type="entry name" value="TPR-like"/>
    <property type="match status" value="2"/>
</dbReference>
<evidence type="ECO:0000256" key="3">
    <source>
        <dbReference type="ARBA" id="ARBA00022803"/>
    </source>
</evidence>
<evidence type="ECO:0000256" key="4">
    <source>
        <dbReference type="ARBA" id="ARBA00022859"/>
    </source>
</evidence>
<protein>
    <recommendedName>
        <fullName evidence="8">Interferon-induced protein with tetratricopeptide repeats 1-like</fullName>
    </recommendedName>
</protein>
<gene>
    <name evidence="6" type="ORF">AALO_G00232000</name>
</gene>
<sequence length="305" mass="35646">MDSFQTDLRRRIDSLECHFTWNLSRNVSILHRQQEHLEDRSRHGCAWEGHLYNLLGYVIYHIKDSAEEALAHLRQAEVVLKEREPEGRGPHLLVNQANLAWVHYHLEELPECQAYLEEVARLQEDFPAPPGCELHPEVYGEKGWTQVKFEYDLKKQAVANFEMALRGDPDRKEWHVGLAIAKYKLYEGNDELTEEIIEQIKIAKTKDPDNLHMLTIYWNALAKVGRKTEETVREVHDLAQQLKPDLDGLGDILHFLRLHDSLDSALQVGEEIVRKHPFEREAKKQLALCYKWKIFEMQNSSIKVS</sequence>
<keyword evidence="4" id="KW-0391">Immunity</keyword>
<dbReference type="Proteomes" id="UP000823561">
    <property type="component" value="Chromosome 18"/>
</dbReference>
<dbReference type="GO" id="GO:0051607">
    <property type="term" value="P:defense response to virus"/>
    <property type="evidence" value="ECO:0007669"/>
    <property type="project" value="TreeGrafter"/>
</dbReference>
<dbReference type="GO" id="GO:0005829">
    <property type="term" value="C:cytosol"/>
    <property type="evidence" value="ECO:0007669"/>
    <property type="project" value="TreeGrafter"/>
</dbReference>
<name>A0AAV6FXB7_9TELE</name>
<evidence type="ECO:0000256" key="1">
    <source>
        <dbReference type="ARBA" id="ARBA00022588"/>
    </source>
</evidence>
<evidence type="ECO:0000313" key="6">
    <source>
        <dbReference type="EMBL" id="KAG5266432.1"/>
    </source>
</evidence>
<evidence type="ECO:0008006" key="8">
    <source>
        <dbReference type="Google" id="ProtNLM"/>
    </source>
</evidence>